<accession>A0A366HHQ6</accession>
<evidence type="ECO:0000313" key="4">
    <source>
        <dbReference type="Proteomes" id="UP000253628"/>
    </source>
</evidence>
<dbReference type="InterPro" id="IPR013425">
    <property type="entry name" value="Autotrns_rpt"/>
</dbReference>
<comment type="caution">
    <text evidence="3">The sequence shown here is derived from an EMBL/GenBank/DDBJ whole genome shotgun (WGS) entry which is preliminary data.</text>
</comment>
<protein>
    <submittedName>
        <fullName evidence="3">Outer membrane autotransporter protein</fullName>
    </submittedName>
</protein>
<dbReference type="GO" id="GO:0019867">
    <property type="term" value="C:outer membrane"/>
    <property type="evidence" value="ECO:0007669"/>
    <property type="project" value="InterPro"/>
</dbReference>
<dbReference type="Proteomes" id="UP000253628">
    <property type="component" value="Unassembled WGS sequence"/>
</dbReference>
<dbReference type="InterPro" id="IPR005546">
    <property type="entry name" value="Autotransporte_beta"/>
</dbReference>
<dbReference type="SUPFAM" id="SSF103515">
    <property type="entry name" value="Autotransporter"/>
    <property type="match status" value="1"/>
</dbReference>
<dbReference type="NCBIfam" id="TIGR02601">
    <property type="entry name" value="autotrns_rpt"/>
    <property type="match status" value="1"/>
</dbReference>
<evidence type="ECO:0000256" key="1">
    <source>
        <dbReference type="ARBA" id="ARBA00022729"/>
    </source>
</evidence>
<dbReference type="InterPro" id="IPR006315">
    <property type="entry name" value="OM_autotransptr_brl_dom"/>
</dbReference>
<feature type="domain" description="Autotransporter" evidence="2">
    <location>
        <begin position="500"/>
        <end position="830"/>
    </location>
</feature>
<organism evidence="3 4">
    <name type="scientific">Eoetvoesiella caeni</name>
    <dbReference type="NCBI Taxonomy" id="645616"/>
    <lineage>
        <taxon>Bacteria</taxon>
        <taxon>Pseudomonadati</taxon>
        <taxon>Pseudomonadota</taxon>
        <taxon>Betaproteobacteria</taxon>
        <taxon>Burkholderiales</taxon>
        <taxon>Alcaligenaceae</taxon>
        <taxon>Eoetvoesiella</taxon>
    </lineage>
</organism>
<dbReference type="Gene3D" id="2.40.128.130">
    <property type="entry name" value="Autotransporter beta-domain"/>
    <property type="match status" value="1"/>
</dbReference>
<dbReference type="PROSITE" id="PS51208">
    <property type="entry name" value="AUTOTRANSPORTER"/>
    <property type="match status" value="1"/>
</dbReference>
<dbReference type="Pfam" id="PF12951">
    <property type="entry name" value="PATR"/>
    <property type="match status" value="2"/>
</dbReference>
<dbReference type="InterPro" id="IPR011050">
    <property type="entry name" value="Pectin_lyase_fold/virulence"/>
</dbReference>
<proteinExistence type="predicted"/>
<keyword evidence="1" id="KW-0732">Signal</keyword>
<dbReference type="EMBL" id="QNRQ01000002">
    <property type="protein sequence ID" value="RBP41671.1"/>
    <property type="molecule type" value="Genomic_DNA"/>
</dbReference>
<keyword evidence="4" id="KW-1185">Reference proteome</keyword>
<dbReference type="OrthoDB" id="5760545at2"/>
<dbReference type="InterPro" id="IPR036709">
    <property type="entry name" value="Autotransporte_beta_dom_sf"/>
</dbReference>
<dbReference type="RefSeq" id="WP_113931939.1">
    <property type="nucleotide sequence ID" value="NZ_JACCEU010000002.1"/>
</dbReference>
<dbReference type="AlphaFoldDB" id="A0A366HHQ6"/>
<sequence length="830" mass="86602">MMIQELSMLPLVGNSRLDARSFEVIKGLRKGLVHAAGALLLALGVNSGAAALETAGPMQDQRRYGPLFEGLAEPPPLAGMQAGKALMGQPLAPFVFSGVMRIADPGFESADDYLIGASAATINVGEGAAAHFSGHIGSMPGSPHGLIKLGAGELALSGLNTYAGNSRLLQGGLQARSNNAWGWASLLAAPGTRLEYAPGVQMDASLHITAMRVQDWAPPGSYDEVPAPPHADSLRWVVEEGQAFHAGLLQGDAPFVKQGAGRLNIVGDAMPYMGNALVEAGTLAINEIFGGFVVVGKGARLEGNGTVAGARILRGGALAPGNSIGTLMVVGDVYFEPGSRFEVEVDPGGAGDALRVGGKASLAGDVVALARAGVWKPSTSYALLSADQGLDGRFDSVSVPGDFAFLQPQLAYDAQTVTLTLVRNETPLDDVAQTPDEDEVAQAIDKENSSPGLPILRDEVLVLDRTAARDALQQLSGSWTASAWSSMLEDSRFVRHAALEHAQRQGFWSRAFYSEAERGAADGVPGDTRSLHGMVLGVNRRLGQEWQAGVFLGVQHSRLRREGDGIAAGGSGPASNGAGLHGLGQADNGGVASATVQSTHLGVIAAGQWRPLRLAAGAVHTRHAVKSARHVAFGALDESLSSRYQAHGTQIFAEAAWPVWLHNVHPPSAGSGDGMYSDQGGPRGRPASFLLEPFVRIAYVHLNVPGFDEQGGAAALSVQSARQSVLFSSLGMRAEHTFETEIGAARLQGQLAWRHAAGTRAPASSQRFAGGTGQHTFTSHGLPIARSAWSLDLSVTGQLSKQASLSLAYAGQLSKGTRDHGVQLSLRWAF</sequence>
<dbReference type="NCBIfam" id="TIGR01414">
    <property type="entry name" value="autotrans_barl"/>
    <property type="match status" value="1"/>
</dbReference>
<reference evidence="3 4" key="1">
    <citation type="submission" date="2018-06" db="EMBL/GenBank/DDBJ databases">
        <title>Genomic Encyclopedia of Type Strains, Phase IV (KMG-IV): sequencing the most valuable type-strain genomes for metagenomic binning, comparative biology and taxonomic classification.</title>
        <authorList>
            <person name="Goeker M."/>
        </authorList>
    </citation>
    <scope>NUCLEOTIDE SEQUENCE [LARGE SCALE GENOMIC DNA]</scope>
    <source>
        <strain evidence="3 4">DSM 25520</strain>
    </source>
</reference>
<name>A0A366HHQ6_9BURK</name>
<gene>
    <name evidence="3" type="ORF">DFR37_10250</name>
</gene>
<evidence type="ECO:0000259" key="2">
    <source>
        <dbReference type="PROSITE" id="PS51208"/>
    </source>
</evidence>
<dbReference type="Pfam" id="PF03797">
    <property type="entry name" value="Autotransporter"/>
    <property type="match status" value="1"/>
</dbReference>
<dbReference type="SMART" id="SM00869">
    <property type="entry name" value="Autotransporter"/>
    <property type="match status" value="1"/>
</dbReference>
<dbReference type="SUPFAM" id="SSF51126">
    <property type="entry name" value="Pectin lyase-like"/>
    <property type="match status" value="1"/>
</dbReference>
<evidence type="ECO:0000313" key="3">
    <source>
        <dbReference type="EMBL" id="RBP41671.1"/>
    </source>
</evidence>